<evidence type="ECO:0000313" key="4">
    <source>
        <dbReference type="Proteomes" id="UP000093807"/>
    </source>
</evidence>
<comment type="caution">
    <text evidence="3">The sequence shown here is derived from an EMBL/GenBank/DDBJ whole genome shotgun (WGS) entry which is preliminary data.</text>
</comment>
<dbReference type="EMBL" id="JMTM01000017">
    <property type="protein sequence ID" value="OAZ04647.1"/>
    <property type="molecule type" value="Genomic_DNA"/>
</dbReference>
<dbReference type="Proteomes" id="UP000093807">
    <property type="component" value="Unassembled WGS sequence"/>
</dbReference>
<evidence type="ECO:0000313" key="3">
    <source>
        <dbReference type="EMBL" id="OAZ04647.1"/>
    </source>
</evidence>
<keyword evidence="1" id="KW-1133">Transmembrane helix</keyword>
<gene>
    <name evidence="3" type="ORF">FLB_04890</name>
</gene>
<keyword evidence="1" id="KW-0472">Membrane</keyword>
<keyword evidence="1" id="KW-0812">Transmembrane</keyword>
<name>A0A199XT99_9FLAO</name>
<sequence length="186" mass="21314">MNKILAICILTFFIGNGFVFAQDKKDKSLIAKDTIQSNDIDPLTPAKAAFYSAILPGLGQAYNKKYWKIPLVYAGIGTSLYFYLDNNKKYNQYRDAYKRRLEGYTDDQFSYLDNSRLIAGQKFYQRNRDLSALVTVGFYVLNIIDANVDAALIQFNVSENLSLRPEIYPNDVTFRPNVGLTFNYTF</sequence>
<evidence type="ECO:0000256" key="1">
    <source>
        <dbReference type="SAM" id="Phobius"/>
    </source>
</evidence>
<dbReference type="Pfam" id="PF18935">
    <property type="entry name" value="DUF5683"/>
    <property type="match status" value="1"/>
</dbReference>
<dbReference type="RefSeq" id="WP_064714376.1">
    <property type="nucleotide sequence ID" value="NZ_JMTM01000017.1"/>
</dbReference>
<keyword evidence="4" id="KW-1185">Reference proteome</keyword>
<feature type="transmembrane region" description="Helical" evidence="1">
    <location>
        <begin position="66"/>
        <end position="84"/>
    </location>
</feature>
<proteinExistence type="predicted"/>
<dbReference type="OrthoDB" id="9813910at2"/>
<organism evidence="3 4">
    <name type="scientific">Flavobacterium succinicans</name>
    <dbReference type="NCBI Taxonomy" id="29536"/>
    <lineage>
        <taxon>Bacteria</taxon>
        <taxon>Pseudomonadati</taxon>
        <taxon>Bacteroidota</taxon>
        <taxon>Flavobacteriia</taxon>
        <taxon>Flavobacteriales</taxon>
        <taxon>Flavobacteriaceae</taxon>
        <taxon>Flavobacterium</taxon>
    </lineage>
</organism>
<feature type="domain" description="DUF5683" evidence="2">
    <location>
        <begin position="42"/>
        <end position="186"/>
    </location>
</feature>
<dbReference type="PATRIC" id="fig|29536.5.peg.519"/>
<reference evidence="3 4" key="1">
    <citation type="submission" date="2016-06" db="EMBL/GenBank/DDBJ databases">
        <title>Draft genome sequence of Flavobacterium succinicans strain DD5b.</title>
        <authorList>
            <person name="Poehlein A."/>
            <person name="Daniel R."/>
            <person name="Simeonova D.D."/>
        </authorList>
    </citation>
    <scope>NUCLEOTIDE SEQUENCE [LARGE SCALE GENOMIC DNA]</scope>
    <source>
        <strain evidence="3 4">DD5b</strain>
    </source>
</reference>
<accession>A0A199XT99</accession>
<evidence type="ECO:0000259" key="2">
    <source>
        <dbReference type="Pfam" id="PF18935"/>
    </source>
</evidence>
<protein>
    <recommendedName>
        <fullName evidence="2">DUF5683 domain-containing protein</fullName>
    </recommendedName>
</protein>
<dbReference type="InterPro" id="IPR043738">
    <property type="entry name" value="DUF5683"/>
</dbReference>
<dbReference type="AlphaFoldDB" id="A0A199XT99"/>